<dbReference type="HOGENOM" id="CLU_074986_0_0_1"/>
<dbReference type="PANTHER" id="PTHR43788:SF8">
    <property type="entry name" value="DNA-BINDING PROTEIN SMUBP-2"/>
    <property type="match status" value="1"/>
</dbReference>
<evidence type="ECO:0008006" key="10">
    <source>
        <dbReference type="Google" id="ProtNLM"/>
    </source>
</evidence>
<dbReference type="InterPro" id="IPR027417">
    <property type="entry name" value="P-loop_NTPase"/>
</dbReference>
<proteinExistence type="inferred from homology"/>
<evidence type="ECO:0000259" key="6">
    <source>
        <dbReference type="Pfam" id="PF13086"/>
    </source>
</evidence>
<dbReference type="PANTHER" id="PTHR43788">
    <property type="entry name" value="DNA2/NAM7 HELICASE FAMILY MEMBER"/>
    <property type="match status" value="1"/>
</dbReference>
<dbReference type="AlphaFoldDB" id="A0A0C3A1F9"/>
<evidence type="ECO:0000256" key="4">
    <source>
        <dbReference type="ARBA" id="ARBA00022806"/>
    </source>
</evidence>
<dbReference type="Pfam" id="PF13087">
    <property type="entry name" value="AAA_12"/>
    <property type="match status" value="1"/>
</dbReference>
<dbReference type="SUPFAM" id="SSF52540">
    <property type="entry name" value="P-loop containing nucleoside triphosphate hydrolases"/>
    <property type="match status" value="1"/>
</dbReference>
<keyword evidence="4" id="KW-0347">Helicase</keyword>
<dbReference type="EMBL" id="KN822012">
    <property type="protein sequence ID" value="KIM67493.1"/>
    <property type="molecule type" value="Genomic_DNA"/>
</dbReference>
<name>A0A0C3A1F9_9AGAM</name>
<dbReference type="InterPro" id="IPR047187">
    <property type="entry name" value="SF1_C_Upf1"/>
</dbReference>
<dbReference type="GO" id="GO:0016787">
    <property type="term" value="F:hydrolase activity"/>
    <property type="evidence" value="ECO:0007669"/>
    <property type="project" value="UniProtKB-KW"/>
</dbReference>
<evidence type="ECO:0000256" key="1">
    <source>
        <dbReference type="ARBA" id="ARBA00007913"/>
    </source>
</evidence>
<protein>
    <recommendedName>
        <fullName evidence="10">DNA2/NAM7 helicase-like C-terminal domain-containing protein</fullName>
    </recommendedName>
</protein>
<sequence length="369" mass="41501">MAVEKILSSDDDNRVVAIHGPPGTGKTTVIAAAVSSFHLADHERFVWIAAQSNVAVKNIAEKLCDVGFHDFKILVSKDFHFDWYANRHEHLYGDILQARLIRSDDFCTDIVGAERQLLGARVLLCTLTMFSHPLITPYPRIAPVHTIIFDEASQIEVGDYIPVIHSFSLTLRKMVFIGDNKQYRLPCVIGDFISRNVYHGQLTTCHNVTGRKACRFIDVKGGSEAKQGHSWVNREEAMIVCHLARLYKDQDKSYRIITPYDAQRTAIEVGLKNANLHWENTVFNVDSFQGNEGDHIIVSVVRSRNVGFLQNDRRTNVMLTRCKQSMTICTSRTFMSSPKVSSTLIGRLAASLGPSAWIERRNVLNGNLS</sequence>
<dbReference type="Gene3D" id="3.40.50.300">
    <property type="entry name" value="P-loop containing nucleotide triphosphate hydrolases"/>
    <property type="match status" value="3"/>
</dbReference>
<dbReference type="GO" id="GO:0043139">
    <property type="term" value="F:5'-3' DNA helicase activity"/>
    <property type="evidence" value="ECO:0007669"/>
    <property type="project" value="TreeGrafter"/>
</dbReference>
<dbReference type="InterPro" id="IPR041677">
    <property type="entry name" value="DNA2/NAM7_AAA_11"/>
</dbReference>
<evidence type="ECO:0000313" key="8">
    <source>
        <dbReference type="EMBL" id="KIM67493.1"/>
    </source>
</evidence>
<dbReference type="CDD" id="cd18808">
    <property type="entry name" value="SF1_C_Upf1"/>
    <property type="match status" value="1"/>
</dbReference>
<evidence type="ECO:0000256" key="5">
    <source>
        <dbReference type="ARBA" id="ARBA00022840"/>
    </source>
</evidence>
<reference evidence="8 9" key="1">
    <citation type="submission" date="2014-04" db="EMBL/GenBank/DDBJ databases">
        <authorList>
            <consortium name="DOE Joint Genome Institute"/>
            <person name="Kuo A."/>
            <person name="Kohler A."/>
            <person name="Nagy L.G."/>
            <person name="Floudas D."/>
            <person name="Copeland A."/>
            <person name="Barry K.W."/>
            <person name="Cichocki N."/>
            <person name="Veneault-Fourrey C."/>
            <person name="LaButti K."/>
            <person name="Lindquist E.A."/>
            <person name="Lipzen A."/>
            <person name="Lundell T."/>
            <person name="Morin E."/>
            <person name="Murat C."/>
            <person name="Sun H."/>
            <person name="Tunlid A."/>
            <person name="Henrissat B."/>
            <person name="Grigoriev I.V."/>
            <person name="Hibbett D.S."/>
            <person name="Martin F."/>
            <person name="Nordberg H.P."/>
            <person name="Cantor M.N."/>
            <person name="Hua S.X."/>
        </authorList>
    </citation>
    <scope>NUCLEOTIDE SEQUENCE [LARGE SCALE GENOMIC DNA]</scope>
    <source>
        <strain evidence="8 9">Foug A</strain>
    </source>
</reference>
<dbReference type="Pfam" id="PF13086">
    <property type="entry name" value="AAA_11"/>
    <property type="match status" value="1"/>
</dbReference>
<dbReference type="InterPro" id="IPR050534">
    <property type="entry name" value="Coronavir_polyprotein_1ab"/>
</dbReference>
<keyword evidence="2" id="KW-0547">Nucleotide-binding</keyword>
<reference evidence="9" key="2">
    <citation type="submission" date="2015-01" db="EMBL/GenBank/DDBJ databases">
        <title>Evolutionary Origins and Diversification of the Mycorrhizal Mutualists.</title>
        <authorList>
            <consortium name="DOE Joint Genome Institute"/>
            <consortium name="Mycorrhizal Genomics Consortium"/>
            <person name="Kohler A."/>
            <person name="Kuo A."/>
            <person name="Nagy L.G."/>
            <person name="Floudas D."/>
            <person name="Copeland A."/>
            <person name="Barry K.W."/>
            <person name="Cichocki N."/>
            <person name="Veneault-Fourrey C."/>
            <person name="LaButti K."/>
            <person name="Lindquist E.A."/>
            <person name="Lipzen A."/>
            <person name="Lundell T."/>
            <person name="Morin E."/>
            <person name="Murat C."/>
            <person name="Riley R."/>
            <person name="Ohm R."/>
            <person name="Sun H."/>
            <person name="Tunlid A."/>
            <person name="Henrissat B."/>
            <person name="Grigoriev I.V."/>
            <person name="Hibbett D.S."/>
            <person name="Martin F."/>
        </authorList>
    </citation>
    <scope>NUCLEOTIDE SEQUENCE [LARGE SCALE GENOMIC DNA]</scope>
    <source>
        <strain evidence="9">Foug A</strain>
    </source>
</reference>
<keyword evidence="3" id="KW-0378">Hydrolase</keyword>
<dbReference type="STRING" id="1036808.A0A0C3A1F9"/>
<comment type="similarity">
    <text evidence="1">Belongs to the DNA2/NAM7 helicase family.</text>
</comment>
<dbReference type="Proteomes" id="UP000053989">
    <property type="component" value="Unassembled WGS sequence"/>
</dbReference>
<keyword evidence="5" id="KW-0067">ATP-binding</keyword>
<gene>
    <name evidence="8" type="ORF">SCLCIDRAFT_107495</name>
</gene>
<evidence type="ECO:0000256" key="3">
    <source>
        <dbReference type="ARBA" id="ARBA00022801"/>
    </source>
</evidence>
<evidence type="ECO:0000256" key="2">
    <source>
        <dbReference type="ARBA" id="ARBA00022741"/>
    </source>
</evidence>
<evidence type="ECO:0000259" key="7">
    <source>
        <dbReference type="Pfam" id="PF13087"/>
    </source>
</evidence>
<dbReference type="GO" id="GO:0005524">
    <property type="term" value="F:ATP binding"/>
    <property type="evidence" value="ECO:0007669"/>
    <property type="project" value="UniProtKB-KW"/>
</dbReference>
<dbReference type="InterPro" id="IPR041679">
    <property type="entry name" value="DNA2/NAM7-like_C"/>
</dbReference>
<organism evidence="8 9">
    <name type="scientific">Scleroderma citrinum Foug A</name>
    <dbReference type="NCBI Taxonomy" id="1036808"/>
    <lineage>
        <taxon>Eukaryota</taxon>
        <taxon>Fungi</taxon>
        <taxon>Dikarya</taxon>
        <taxon>Basidiomycota</taxon>
        <taxon>Agaricomycotina</taxon>
        <taxon>Agaricomycetes</taxon>
        <taxon>Agaricomycetidae</taxon>
        <taxon>Boletales</taxon>
        <taxon>Sclerodermatineae</taxon>
        <taxon>Sclerodermataceae</taxon>
        <taxon>Scleroderma</taxon>
    </lineage>
</organism>
<dbReference type="OrthoDB" id="6513042at2759"/>
<accession>A0A0C3A1F9</accession>
<feature type="domain" description="DNA2/NAM7 helicase helicase" evidence="6">
    <location>
        <begin position="2"/>
        <end position="65"/>
    </location>
</feature>
<evidence type="ECO:0000313" key="9">
    <source>
        <dbReference type="Proteomes" id="UP000053989"/>
    </source>
</evidence>
<keyword evidence="9" id="KW-1185">Reference proteome</keyword>
<dbReference type="InParanoid" id="A0A0C3A1F9"/>
<feature type="domain" description="DNA2/NAM7 helicase-like C-terminal" evidence="7">
    <location>
        <begin position="180"/>
        <end position="331"/>
    </location>
</feature>